<feature type="region of interest" description="Disordered" evidence="1">
    <location>
        <begin position="40"/>
        <end position="121"/>
    </location>
</feature>
<dbReference type="AlphaFoldDB" id="A0A2K2UE05"/>
<dbReference type="RefSeq" id="WP_103263815.1">
    <property type="nucleotide sequence ID" value="NZ_CABMLE010000001.1"/>
</dbReference>
<evidence type="ECO:0000256" key="1">
    <source>
        <dbReference type="SAM" id="MobiDB-lite"/>
    </source>
</evidence>
<dbReference type="EMBL" id="PPEK01000001">
    <property type="protein sequence ID" value="PNV68489.1"/>
    <property type="molecule type" value="Genomic_DNA"/>
</dbReference>
<name>A0A2K2UE05_9ACTN</name>
<reference evidence="3" key="1">
    <citation type="submission" date="2018-01" db="EMBL/GenBank/DDBJ databases">
        <title>Rubneribacter badeniensis gen. nov., sp. nov., and Colonibacter rubneri, gen. nov., sp. nov., WGS of new members of the Eggerthellaceae.</title>
        <authorList>
            <person name="Danylec N."/>
            <person name="Stoll D.A."/>
            <person name="Doetsch A."/>
            <person name="Kulling S.E."/>
            <person name="Huch M."/>
        </authorList>
    </citation>
    <scope>NUCLEOTIDE SEQUENCE [LARGE SCALE GENOMIC DNA]</scope>
    <source>
        <strain evidence="3">ResAG-96</strain>
    </source>
</reference>
<dbReference type="Proteomes" id="UP000236197">
    <property type="component" value="Unassembled WGS sequence"/>
</dbReference>
<proteinExistence type="predicted"/>
<evidence type="ECO:0000313" key="2">
    <source>
        <dbReference type="EMBL" id="PNV68489.1"/>
    </source>
</evidence>
<accession>A0A2K2UE05</accession>
<comment type="caution">
    <text evidence="2">The sequence shown here is derived from an EMBL/GenBank/DDBJ whole genome shotgun (WGS) entry which is preliminary data.</text>
</comment>
<evidence type="ECO:0000313" key="3">
    <source>
        <dbReference type="Proteomes" id="UP000236197"/>
    </source>
</evidence>
<feature type="compositionally biased region" description="Basic and acidic residues" evidence="1">
    <location>
        <begin position="71"/>
        <end position="121"/>
    </location>
</feature>
<dbReference type="OrthoDB" id="3176808at2"/>
<organism evidence="2 3">
    <name type="scientific">Enteroscipio rubneri</name>
    <dbReference type="NCBI Taxonomy" id="2070686"/>
    <lineage>
        <taxon>Bacteria</taxon>
        <taxon>Bacillati</taxon>
        <taxon>Actinomycetota</taxon>
        <taxon>Coriobacteriia</taxon>
        <taxon>Eggerthellales</taxon>
        <taxon>Eggerthellaceae</taxon>
        <taxon>Enteroscipio</taxon>
    </lineage>
</organism>
<keyword evidence="3" id="KW-1185">Reference proteome</keyword>
<gene>
    <name evidence="2" type="ORF">C2L71_00415</name>
</gene>
<protein>
    <submittedName>
        <fullName evidence="2">Uncharacterized protein</fullName>
    </submittedName>
</protein>
<feature type="compositionally biased region" description="Basic and acidic residues" evidence="1">
    <location>
        <begin position="40"/>
        <end position="58"/>
    </location>
</feature>
<sequence>MVDRAYKTGDASVDMKNGAKDMAHDVKNNVKDAFHEAKAGVNERKAEDEAAKREHDIAQKTGDPAAAMRAQQHEQRKDEKGEGFLDSVKESLGKAGEAVKEAAVDAKDNVKQGVENMREGR</sequence>